<organism evidence="2 3">
    <name type="scientific">Elysia crispata</name>
    <name type="common">lettuce slug</name>
    <dbReference type="NCBI Taxonomy" id="231223"/>
    <lineage>
        <taxon>Eukaryota</taxon>
        <taxon>Metazoa</taxon>
        <taxon>Spiralia</taxon>
        <taxon>Lophotrochozoa</taxon>
        <taxon>Mollusca</taxon>
        <taxon>Gastropoda</taxon>
        <taxon>Heterobranchia</taxon>
        <taxon>Euthyneura</taxon>
        <taxon>Panpulmonata</taxon>
        <taxon>Sacoglossa</taxon>
        <taxon>Placobranchoidea</taxon>
        <taxon>Plakobranchidae</taxon>
        <taxon>Elysia</taxon>
    </lineage>
</organism>
<feature type="compositionally biased region" description="Basic and acidic residues" evidence="1">
    <location>
        <begin position="1"/>
        <end position="18"/>
    </location>
</feature>
<protein>
    <submittedName>
        <fullName evidence="2">Uncharacterized protein</fullName>
    </submittedName>
</protein>
<feature type="region of interest" description="Disordered" evidence="1">
    <location>
        <begin position="1"/>
        <end position="30"/>
    </location>
</feature>
<evidence type="ECO:0000256" key="1">
    <source>
        <dbReference type="SAM" id="MobiDB-lite"/>
    </source>
</evidence>
<accession>A0AAE1E555</accession>
<comment type="caution">
    <text evidence="2">The sequence shown here is derived from an EMBL/GenBank/DDBJ whole genome shotgun (WGS) entry which is preliminary data.</text>
</comment>
<evidence type="ECO:0000313" key="3">
    <source>
        <dbReference type="Proteomes" id="UP001283361"/>
    </source>
</evidence>
<gene>
    <name evidence="2" type="ORF">RRG08_003744</name>
</gene>
<dbReference type="EMBL" id="JAWDGP010001105">
    <property type="protein sequence ID" value="KAK3794596.1"/>
    <property type="molecule type" value="Genomic_DNA"/>
</dbReference>
<feature type="compositionally biased region" description="Low complexity" evidence="1">
    <location>
        <begin position="20"/>
        <end position="29"/>
    </location>
</feature>
<name>A0AAE1E555_9GAST</name>
<reference evidence="2" key="1">
    <citation type="journal article" date="2023" name="G3 (Bethesda)">
        <title>A reference genome for the long-term kleptoplast-retaining sea slug Elysia crispata morphotype clarki.</title>
        <authorList>
            <person name="Eastman K.E."/>
            <person name="Pendleton A.L."/>
            <person name="Shaikh M.A."/>
            <person name="Suttiyut T."/>
            <person name="Ogas R."/>
            <person name="Tomko P."/>
            <person name="Gavelis G."/>
            <person name="Widhalm J.R."/>
            <person name="Wisecaver J.H."/>
        </authorList>
    </citation>
    <scope>NUCLEOTIDE SEQUENCE</scope>
    <source>
        <strain evidence="2">ECLA1</strain>
    </source>
</reference>
<dbReference type="AlphaFoldDB" id="A0AAE1E555"/>
<proteinExistence type="predicted"/>
<sequence length="79" mass="8887">MSSDERTNKAEASSHLEQRSIASITSSHSNSEKLLPSLLCESNTQIKLQDLHSSNSRYTFAVERDVDLIRVLPAWLQSK</sequence>
<dbReference type="Proteomes" id="UP001283361">
    <property type="component" value="Unassembled WGS sequence"/>
</dbReference>
<keyword evidence="3" id="KW-1185">Reference proteome</keyword>
<evidence type="ECO:0000313" key="2">
    <source>
        <dbReference type="EMBL" id="KAK3794596.1"/>
    </source>
</evidence>